<organism evidence="2 3">
    <name type="scientific">Candidatus Nealsonbacteria bacterium CG_4_8_14_3_um_filter_37_36</name>
    <dbReference type="NCBI Taxonomy" id="1974688"/>
    <lineage>
        <taxon>Bacteria</taxon>
        <taxon>Candidatus Nealsoniibacteriota</taxon>
    </lineage>
</organism>
<dbReference type="Proteomes" id="UP000236840">
    <property type="component" value="Unassembled WGS sequence"/>
</dbReference>
<evidence type="ECO:0000313" key="3">
    <source>
        <dbReference type="Proteomes" id="UP000236840"/>
    </source>
</evidence>
<evidence type="ECO:0000256" key="1">
    <source>
        <dbReference type="SAM" id="MobiDB-lite"/>
    </source>
</evidence>
<name>A0A2H9N204_9BACT</name>
<dbReference type="AlphaFoldDB" id="A0A2H9N204"/>
<evidence type="ECO:0008006" key="4">
    <source>
        <dbReference type="Google" id="ProtNLM"/>
    </source>
</evidence>
<comment type="caution">
    <text evidence="2">The sequence shown here is derived from an EMBL/GenBank/DDBJ whole genome shotgun (WGS) entry which is preliminary data.</text>
</comment>
<dbReference type="EMBL" id="PFHJ01000008">
    <property type="protein sequence ID" value="PIW91580.1"/>
    <property type="molecule type" value="Genomic_DNA"/>
</dbReference>
<reference evidence="3" key="1">
    <citation type="submission" date="2017-09" db="EMBL/GenBank/DDBJ databases">
        <title>Depth-based differentiation of microbial function through sediment-hosted aquifers and enrichment of novel symbionts in the deep terrestrial subsurface.</title>
        <authorList>
            <person name="Probst A.J."/>
            <person name="Ladd B."/>
            <person name="Jarett J.K."/>
            <person name="Geller-Mcgrath D.E."/>
            <person name="Sieber C.M.K."/>
            <person name="Emerson J.B."/>
            <person name="Anantharaman K."/>
            <person name="Thomas B.C."/>
            <person name="Malmstrom R."/>
            <person name="Stieglmeier M."/>
            <person name="Klingl A."/>
            <person name="Woyke T."/>
            <person name="Ryan C.M."/>
            <person name="Banfield J.F."/>
        </authorList>
    </citation>
    <scope>NUCLEOTIDE SEQUENCE [LARGE SCALE GENOMIC DNA]</scope>
</reference>
<protein>
    <recommendedName>
        <fullName evidence="4">Baseplate protein J-like domain-containing protein</fullName>
    </recommendedName>
</protein>
<evidence type="ECO:0000313" key="2">
    <source>
        <dbReference type="EMBL" id="PIW91580.1"/>
    </source>
</evidence>
<proteinExistence type="predicted"/>
<feature type="region of interest" description="Disordered" evidence="1">
    <location>
        <begin position="1"/>
        <end position="30"/>
    </location>
</feature>
<gene>
    <name evidence="2" type="ORF">COZ90_00340</name>
</gene>
<accession>A0A2H9N204</accession>
<sequence length="422" mass="47337">MNKKVFDILPPGHPPKAGPPTTFQEERPKPPLEKTIPSPLFAKKKWWIICTLLTLISAFLLCHFTLSRAEIEIWPVTELFTSETKVTCDKAIENVDVLNKVIPGELIKTEKLITEEFSSSGRALKEKKAEGIIRVYNNYSTLAQTLVANTRFVSADGKLFRSIEKVTLPGGKYEGGKFVSSYLDTKVMADQAGPEYNIGPSTFSIPGFAGTDRYTKIYGKSFQDMQGGLREEVPQVSQEDLDGAKKALLERALKESEASLKEKISSEFILLEGAIDSEILETFSLARPKDELEKFKFQVKAHSIALVFKREDLENFARDSILSQIEETKKISEKSLKLDYLAEVINLKAGKITISLKTEAKIYSDVGEPNLKKGLAGKSLAETKLFLESQPQIAKVEVKFWPMWIKNVPKDVEKIKIKLNLD</sequence>